<proteinExistence type="predicted"/>
<gene>
    <name evidence="1" type="ORF">Tci_904170</name>
</gene>
<reference evidence="1" key="1">
    <citation type="journal article" date="2019" name="Sci. Rep.">
        <title>Draft genome of Tanacetum cinerariifolium, the natural source of mosquito coil.</title>
        <authorList>
            <person name="Yamashiro T."/>
            <person name="Shiraishi A."/>
            <person name="Satake H."/>
            <person name="Nakayama K."/>
        </authorList>
    </citation>
    <scope>NUCLEOTIDE SEQUENCE</scope>
</reference>
<sequence length="32" mass="3573">GGDVGDDGDEMVAEMTIVRRLRRLEMVLIRVA</sequence>
<evidence type="ECO:0000313" key="1">
    <source>
        <dbReference type="EMBL" id="GFD32201.1"/>
    </source>
</evidence>
<feature type="non-terminal residue" evidence="1">
    <location>
        <position position="1"/>
    </location>
</feature>
<name>A0A699VFP2_TANCI</name>
<dbReference type="EMBL" id="BKCJ011421820">
    <property type="protein sequence ID" value="GFD32201.1"/>
    <property type="molecule type" value="Genomic_DNA"/>
</dbReference>
<dbReference type="AlphaFoldDB" id="A0A699VFP2"/>
<organism evidence="1">
    <name type="scientific">Tanacetum cinerariifolium</name>
    <name type="common">Dalmatian daisy</name>
    <name type="synonym">Chrysanthemum cinerariifolium</name>
    <dbReference type="NCBI Taxonomy" id="118510"/>
    <lineage>
        <taxon>Eukaryota</taxon>
        <taxon>Viridiplantae</taxon>
        <taxon>Streptophyta</taxon>
        <taxon>Embryophyta</taxon>
        <taxon>Tracheophyta</taxon>
        <taxon>Spermatophyta</taxon>
        <taxon>Magnoliopsida</taxon>
        <taxon>eudicotyledons</taxon>
        <taxon>Gunneridae</taxon>
        <taxon>Pentapetalae</taxon>
        <taxon>asterids</taxon>
        <taxon>campanulids</taxon>
        <taxon>Asterales</taxon>
        <taxon>Asteraceae</taxon>
        <taxon>Asteroideae</taxon>
        <taxon>Anthemideae</taxon>
        <taxon>Anthemidinae</taxon>
        <taxon>Tanacetum</taxon>
    </lineage>
</organism>
<accession>A0A699VFP2</accession>
<comment type="caution">
    <text evidence="1">The sequence shown here is derived from an EMBL/GenBank/DDBJ whole genome shotgun (WGS) entry which is preliminary data.</text>
</comment>
<protein>
    <submittedName>
        <fullName evidence="1">Uncharacterized protein</fullName>
    </submittedName>
</protein>